<evidence type="ECO:0000256" key="12">
    <source>
        <dbReference type="PIRSR" id="PIRSR000382-1"/>
    </source>
</evidence>
<evidence type="ECO:0000256" key="11">
    <source>
        <dbReference type="ARBA" id="ARBA00023167"/>
    </source>
</evidence>
<dbReference type="SUPFAM" id="SSF51726">
    <property type="entry name" value="UROD/MetE-like"/>
    <property type="match status" value="2"/>
</dbReference>
<dbReference type="InterPro" id="IPR038071">
    <property type="entry name" value="UROD/MetE-like_sf"/>
</dbReference>
<dbReference type="EC" id="2.1.1.14" evidence="4"/>
<evidence type="ECO:0000313" key="17">
    <source>
        <dbReference type="EMBL" id="AZQ77328.1"/>
    </source>
</evidence>
<dbReference type="CDD" id="cd03312">
    <property type="entry name" value="CIMS_N_terminal_like"/>
    <property type="match status" value="1"/>
</dbReference>
<evidence type="ECO:0000313" key="18">
    <source>
        <dbReference type="Proteomes" id="UP000280344"/>
    </source>
</evidence>
<feature type="binding site" evidence="12">
    <location>
        <position position="611"/>
    </location>
    <ligand>
        <name>L-homocysteine</name>
        <dbReference type="ChEBI" id="CHEBI:58199"/>
    </ligand>
</feature>
<evidence type="ECO:0000256" key="10">
    <source>
        <dbReference type="ARBA" id="ARBA00022833"/>
    </source>
</evidence>
<feature type="binding site" evidence="13">
    <location>
        <position position="738"/>
    </location>
    <ligand>
        <name>Zn(2+)</name>
        <dbReference type="ChEBI" id="CHEBI:29105"/>
        <label>1</label>
        <note>catalytic</note>
    </ligand>
</feature>
<gene>
    <name evidence="17" type="ORF">EJ997_08300</name>
</gene>
<evidence type="ECO:0000256" key="2">
    <source>
        <dbReference type="ARBA" id="ARBA00004681"/>
    </source>
</evidence>
<evidence type="ECO:0000256" key="7">
    <source>
        <dbReference type="ARBA" id="ARBA00022679"/>
    </source>
</evidence>
<keyword evidence="6" id="KW-0028">Amino-acid biosynthesis</keyword>
<dbReference type="EMBL" id="CP034593">
    <property type="protein sequence ID" value="AZQ77328.1"/>
    <property type="molecule type" value="Genomic_DNA"/>
</dbReference>
<accession>A0A3Q9G2B4</accession>
<dbReference type="Pfam" id="PF08267">
    <property type="entry name" value="Meth_synt_1"/>
    <property type="match status" value="1"/>
</dbReference>
<feature type="binding site" evidence="12">
    <location>
        <position position="20"/>
    </location>
    <ligand>
        <name>5-methyltetrahydropteroyltri-L-glutamate</name>
        <dbReference type="ChEBI" id="CHEBI:58207"/>
    </ligand>
</feature>
<dbReference type="Pfam" id="PF01717">
    <property type="entry name" value="Meth_synt_2"/>
    <property type="match status" value="1"/>
</dbReference>
<dbReference type="RefSeq" id="WP_126704131.1">
    <property type="nucleotide sequence ID" value="NZ_CP034593.1"/>
</dbReference>
<dbReference type="CDD" id="cd03311">
    <property type="entry name" value="CIMS_C_terminal_like"/>
    <property type="match status" value="1"/>
</dbReference>
<evidence type="ECO:0000256" key="4">
    <source>
        <dbReference type="ARBA" id="ARBA00012034"/>
    </source>
</evidence>
<organism evidence="17 18">
    <name type="scientific">Flaviflexus ciconiae</name>
    <dbReference type="NCBI Taxonomy" id="2496867"/>
    <lineage>
        <taxon>Bacteria</taxon>
        <taxon>Bacillati</taxon>
        <taxon>Actinomycetota</taxon>
        <taxon>Actinomycetes</taxon>
        <taxon>Actinomycetales</taxon>
        <taxon>Actinomycetaceae</taxon>
        <taxon>Flaviflexus</taxon>
    </lineage>
</organism>
<feature type="active site" description="Proton donor" evidence="14">
    <location>
        <position position="706"/>
    </location>
</feature>
<dbReference type="Proteomes" id="UP000280344">
    <property type="component" value="Chromosome"/>
</dbReference>
<keyword evidence="18" id="KW-1185">Reference proteome</keyword>
<feature type="binding site" evidence="13">
    <location>
        <position position="655"/>
    </location>
    <ligand>
        <name>Zn(2+)</name>
        <dbReference type="ChEBI" id="CHEBI:29105"/>
        <label>1</label>
        <note>catalytic</note>
    </ligand>
</feature>
<keyword evidence="8 13" id="KW-0479">Metal-binding</keyword>
<dbReference type="NCBIfam" id="TIGR01371">
    <property type="entry name" value="met_syn_B12ind"/>
    <property type="match status" value="1"/>
</dbReference>
<dbReference type="GO" id="GO:0032259">
    <property type="term" value="P:methylation"/>
    <property type="evidence" value="ECO:0007669"/>
    <property type="project" value="UniProtKB-KW"/>
</dbReference>
<dbReference type="OrthoDB" id="244285at2"/>
<evidence type="ECO:0000256" key="1">
    <source>
        <dbReference type="ARBA" id="ARBA00002777"/>
    </source>
</evidence>
<evidence type="ECO:0000256" key="5">
    <source>
        <dbReference type="ARBA" id="ARBA00022603"/>
    </source>
</evidence>
<dbReference type="NCBIfam" id="NF003556">
    <property type="entry name" value="PRK05222.1"/>
    <property type="match status" value="1"/>
</dbReference>
<feature type="domain" description="Cobalamin-independent methionine synthase MetE N-terminal" evidence="16">
    <location>
        <begin position="5"/>
        <end position="317"/>
    </location>
</feature>
<dbReference type="KEGG" id="flh:EJ997_08300"/>
<name>A0A3Q9G2B4_9ACTO</name>
<evidence type="ECO:0000259" key="15">
    <source>
        <dbReference type="Pfam" id="PF01717"/>
    </source>
</evidence>
<proteinExistence type="inferred from homology"/>
<feature type="binding site" evidence="13">
    <location>
        <position position="677"/>
    </location>
    <ligand>
        <name>Zn(2+)</name>
        <dbReference type="ChEBI" id="CHEBI:29105"/>
        <label>1</label>
        <note>catalytic</note>
    </ligand>
</feature>
<feature type="binding site" evidence="12">
    <location>
        <begin position="443"/>
        <end position="445"/>
    </location>
    <ligand>
        <name>L-methionine</name>
        <dbReference type="ChEBI" id="CHEBI:57844"/>
    </ligand>
</feature>
<evidence type="ECO:0000256" key="14">
    <source>
        <dbReference type="PIRSR" id="PIRSR000382-3"/>
    </source>
</evidence>
<dbReference type="GO" id="GO:0008270">
    <property type="term" value="F:zinc ion binding"/>
    <property type="evidence" value="ECO:0007669"/>
    <property type="project" value="InterPro"/>
</dbReference>
<dbReference type="UniPathway" id="UPA00051">
    <property type="reaction ID" value="UER00082"/>
</dbReference>
<evidence type="ECO:0000256" key="3">
    <source>
        <dbReference type="ARBA" id="ARBA00009553"/>
    </source>
</evidence>
<feature type="binding site" evidence="12">
    <location>
        <begin position="527"/>
        <end position="528"/>
    </location>
    <ligand>
        <name>5-methyltetrahydropteroyltri-L-glutamate</name>
        <dbReference type="ChEBI" id="CHEBI:58207"/>
    </ligand>
</feature>
<keyword evidence="10 13" id="KW-0862">Zinc</keyword>
<protein>
    <recommendedName>
        <fullName evidence="4">5-methyltetrahydropteroyltriglutamate--homocysteine S-methyltransferase</fullName>
        <ecNumber evidence="4">2.1.1.14</ecNumber>
    </recommendedName>
</protein>
<feature type="binding site" evidence="12">
    <location>
        <position position="496"/>
    </location>
    <ligand>
        <name>L-methionine</name>
        <dbReference type="ChEBI" id="CHEBI:57844"/>
    </ligand>
</feature>
<evidence type="ECO:0000256" key="13">
    <source>
        <dbReference type="PIRSR" id="PIRSR000382-2"/>
    </source>
</evidence>
<keyword evidence="5 17" id="KW-0489">Methyltransferase</keyword>
<feature type="binding site" evidence="12">
    <location>
        <begin position="443"/>
        <end position="445"/>
    </location>
    <ligand>
        <name>L-homocysteine</name>
        <dbReference type="ChEBI" id="CHEBI:58199"/>
    </ligand>
</feature>
<evidence type="ECO:0000256" key="8">
    <source>
        <dbReference type="ARBA" id="ARBA00022723"/>
    </source>
</evidence>
<comment type="pathway">
    <text evidence="2">Amino-acid biosynthesis; L-methionine biosynthesis via de novo pathway; L-methionine from L-homocysteine (MetE route): step 1/1.</text>
</comment>
<feature type="binding site" evidence="13">
    <location>
        <position position="653"/>
    </location>
    <ligand>
        <name>Zn(2+)</name>
        <dbReference type="ChEBI" id="CHEBI:29105"/>
        <label>1</label>
        <note>catalytic</note>
    </ligand>
</feature>
<evidence type="ECO:0000256" key="6">
    <source>
        <dbReference type="ARBA" id="ARBA00022605"/>
    </source>
</evidence>
<keyword evidence="7 17" id="KW-0808">Transferase</keyword>
<dbReference type="AlphaFoldDB" id="A0A3Q9G2B4"/>
<comment type="similarity">
    <text evidence="3">Belongs to the vitamin-B12 independent methionine synthase family.</text>
</comment>
<evidence type="ECO:0000259" key="16">
    <source>
        <dbReference type="Pfam" id="PF08267"/>
    </source>
</evidence>
<dbReference type="PIRSF" id="PIRSF000382">
    <property type="entry name" value="MeTrfase_B12_ind"/>
    <property type="match status" value="1"/>
</dbReference>
<keyword evidence="9" id="KW-0677">Repeat</keyword>
<sequence length="774" mass="84834">MSLSSTILGYPRVGRKRELKKAVEAYWAGRSDAAGLKEAEAELRKANLARLVELGLDRDGSALPENSSLYDQVLDITFLLGAVPERFRGLGGLDQYFALARGNAEVFPLEMTKWFDTNYHYLVPEIGPDTPISLKNTDLVDRFTEAKSWGYLTRPVIVGPVTYLALSKGETEGYDPLDRLEDVVAVYEQLLTAFKAAGAEWVEIDETAVVSDNLSASRDGIIAKVEQVWTHLLSSSNRPHVLLAAPYGDSTKAFPALFRTGAEAIAIDLDRGTLPSADDLAGINNLSSRTLVAGVVDGRNIWATDLNKAKDLLEQAKDLGFTVKVGTSTSLQHVPHDTDLENWADPELNENLHDWLAFADQKIEEVVILDRGLTEGWDAIADELSKNADILTRRAATAGVAVDAVRERVAALTEADRTRGDYAEREAAQEARLNLPPLPTTTIGSFPQTTEIRTSRAAHARGEIDDATYEDRMKEEIERVIRLQEELDIDVLVHGEAERNDMVQYFAELLDGFAVTKHGWVQSYGSRCTRPSILWGDVAKSGDISVPWWSFAQSVTNRPVKGMLTGPVTIIAWSFVRKDISLGQVADQIALALRDEVADLEKAGAAIIQVDEPALRELLPLEQSKHADYLEWSVGSFRAATAGVDKATQIHTHLCYSDFGQIIDAIAGLDADVTSIEAARSAMEVLPDLNDHGFSHGVGPGVWDIHSPRVPSTEEIAGLLRLAVDSVDPRILWVNPDCGLKTRGYDETVASLKNLVTAAKQVREELSADQRLLA</sequence>
<dbReference type="Gene3D" id="3.20.20.210">
    <property type="match status" value="2"/>
</dbReference>
<dbReference type="InterPro" id="IPR006276">
    <property type="entry name" value="Cobalamin-indep_Met_synthase"/>
</dbReference>
<dbReference type="GO" id="GO:0003871">
    <property type="term" value="F:5-methyltetrahydropteroyltriglutamate-homocysteine S-methyltransferase activity"/>
    <property type="evidence" value="ECO:0007669"/>
    <property type="project" value="UniProtKB-EC"/>
</dbReference>
<reference evidence="17 18" key="1">
    <citation type="submission" date="2018-12" db="EMBL/GenBank/DDBJ databases">
        <title>Complete genome sequence of Flaviflexus sp. H23T48.</title>
        <authorList>
            <person name="Bae J.-W."/>
            <person name="Lee J.-Y."/>
        </authorList>
    </citation>
    <scope>NUCLEOTIDE SEQUENCE [LARGE SCALE GENOMIC DNA]</scope>
    <source>
        <strain evidence="17 18">H23T48</strain>
    </source>
</reference>
<dbReference type="PANTHER" id="PTHR30519">
    <property type="entry name" value="5-METHYLTETRAHYDROPTEROYLTRIGLUTAMATE--HOMOCYSTEINE METHYLTRANSFERASE"/>
    <property type="match status" value="1"/>
</dbReference>
<dbReference type="InterPro" id="IPR002629">
    <property type="entry name" value="Met_Synth_C/arc"/>
</dbReference>
<keyword evidence="11" id="KW-0486">Methionine biosynthesis</keyword>
<dbReference type="GO" id="GO:0009086">
    <property type="term" value="P:methionine biosynthetic process"/>
    <property type="evidence" value="ECO:0007669"/>
    <property type="project" value="UniProtKB-KW"/>
</dbReference>
<evidence type="ECO:0000256" key="9">
    <source>
        <dbReference type="ARBA" id="ARBA00022737"/>
    </source>
</evidence>
<feature type="binding site" evidence="12">
    <location>
        <position position="118"/>
    </location>
    <ligand>
        <name>5-methyltetrahydropteroyltri-L-glutamate</name>
        <dbReference type="ChEBI" id="CHEBI:58207"/>
    </ligand>
</feature>
<comment type="function">
    <text evidence="1">Catalyzes the transfer of a methyl group from 5-methyltetrahydrofolate to homocysteine resulting in methionine formation.</text>
</comment>
<comment type="cofactor">
    <cofactor evidence="13">
        <name>Zn(2+)</name>
        <dbReference type="ChEBI" id="CHEBI:29105"/>
    </cofactor>
    <text evidence="13">Binds 2 Zn(2+) ions per subunit.</text>
</comment>
<feature type="binding site" evidence="12">
    <location>
        <position position="611"/>
    </location>
    <ligand>
        <name>L-methionine</name>
        <dbReference type="ChEBI" id="CHEBI:57844"/>
    </ligand>
</feature>
<feature type="domain" description="Cobalamin-independent methionine synthase MetE C-terminal/archaeal" evidence="15">
    <location>
        <begin position="438"/>
        <end position="760"/>
    </location>
</feature>
<dbReference type="InterPro" id="IPR013215">
    <property type="entry name" value="Cbl-indep_Met_Synth_N"/>
</dbReference>
<feature type="binding site" evidence="12">
    <location>
        <position position="573"/>
    </location>
    <ligand>
        <name>5-methyltetrahydropteroyltri-L-glutamate</name>
        <dbReference type="ChEBI" id="CHEBI:58207"/>
    </ligand>
</feature>